<keyword evidence="5 6" id="KW-0472">Membrane</keyword>
<dbReference type="PANTHER" id="PTHR10926">
    <property type="entry name" value="CELL CYCLE CONTROL PROTEIN 50"/>
    <property type="match status" value="1"/>
</dbReference>
<keyword evidence="10" id="KW-1185">Reference proteome</keyword>
<evidence type="ECO:0000313" key="10">
    <source>
        <dbReference type="Proteomes" id="UP000274922"/>
    </source>
</evidence>
<keyword evidence="3 8" id="KW-0812">Transmembrane</keyword>
<accession>A0A4P9XBS0</accession>
<evidence type="ECO:0000256" key="1">
    <source>
        <dbReference type="ARBA" id="ARBA00004141"/>
    </source>
</evidence>
<evidence type="ECO:0000256" key="2">
    <source>
        <dbReference type="ARBA" id="ARBA00009457"/>
    </source>
</evidence>
<evidence type="ECO:0000256" key="3">
    <source>
        <dbReference type="ARBA" id="ARBA00022692"/>
    </source>
</evidence>
<reference evidence="10" key="1">
    <citation type="journal article" date="2018" name="Nat. Microbiol.">
        <title>Leveraging single-cell genomics to expand the fungal tree of life.</title>
        <authorList>
            <person name="Ahrendt S.R."/>
            <person name="Quandt C.A."/>
            <person name="Ciobanu D."/>
            <person name="Clum A."/>
            <person name="Salamov A."/>
            <person name="Andreopoulos B."/>
            <person name="Cheng J.F."/>
            <person name="Woyke T."/>
            <person name="Pelin A."/>
            <person name="Henrissat B."/>
            <person name="Reynolds N.K."/>
            <person name="Benny G.L."/>
            <person name="Smith M.E."/>
            <person name="James T.Y."/>
            <person name="Grigoriev I.V."/>
        </authorList>
    </citation>
    <scope>NUCLEOTIDE SEQUENCE [LARGE SCALE GENOMIC DNA]</scope>
    <source>
        <strain evidence="10">ATCC 52028</strain>
    </source>
</reference>
<dbReference type="GO" id="GO:0005886">
    <property type="term" value="C:plasma membrane"/>
    <property type="evidence" value="ECO:0007669"/>
    <property type="project" value="TreeGrafter"/>
</dbReference>
<dbReference type="AlphaFoldDB" id="A0A4P9XBS0"/>
<dbReference type="GO" id="GO:0005794">
    <property type="term" value="C:Golgi apparatus"/>
    <property type="evidence" value="ECO:0007669"/>
    <property type="project" value="TreeGrafter"/>
</dbReference>
<protein>
    <recommendedName>
        <fullName evidence="11">Lem3/Cdc50</fullName>
    </recommendedName>
</protein>
<evidence type="ECO:0000256" key="4">
    <source>
        <dbReference type="ARBA" id="ARBA00022989"/>
    </source>
</evidence>
<evidence type="ECO:0000256" key="5">
    <source>
        <dbReference type="ARBA" id="ARBA00023136"/>
    </source>
</evidence>
<dbReference type="EMBL" id="ML014133">
    <property type="protein sequence ID" value="RKP02877.1"/>
    <property type="molecule type" value="Genomic_DNA"/>
</dbReference>
<proteinExistence type="inferred from homology"/>
<evidence type="ECO:0000256" key="8">
    <source>
        <dbReference type="SAM" id="Phobius"/>
    </source>
</evidence>
<evidence type="ECO:0000313" key="9">
    <source>
        <dbReference type="EMBL" id="RKP02877.1"/>
    </source>
</evidence>
<dbReference type="Pfam" id="PF03381">
    <property type="entry name" value="CDC50"/>
    <property type="match status" value="1"/>
</dbReference>
<comment type="subcellular location">
    <subcellularLocation>
        <location evidence="1">Membrane</location>
        <topology evidence="1">Multi-pass membrane protein</topology>
    </subcellularLocation>
</comment>
<dbReference type="STRING" id="1555241.A0A4P9XBS0"/>
<keyword evidence="4 8" id="KW-1133">Transmembrane helix</keyword>
<dbReference type="Proteomes" id="UP000274922">
    <property type="component" value="Unassembled WGS sequence"/>
</dbReference>
<name>A0A4P9XBS0_9FUNG</name>
<feature type="transmembrane region" description="Helical" evidence="8">
    <location>
        <begin position="62"/>
        <end position="82"/>
    </location>
</feature>
<dbReference type="PIRSF" id="PIRSF015840">
    <property type="entry name" value="DUF284_TM_euk"/>
    <property type="match status" value="1"/>
</dbReference>
<sequence>MVHLRHRATDVAPGSSGPAAVPDPGAPKPPKIKKTRQYGPRIERFRQQTLHYYNWVLIPRRMLPLLTLLFLICLPIGLAYLVTSRNTHDVRADYTQCATAAPATRARPQPGQTTTPDTIDSWAYNAATGQCTLFINVPAMSAPVHWWIQFTNFYQNHRLFVGSVSYKQLRGDDVANAEAIGTIAVATPTCGWLQYANCNDASAKDQSRFNMDCLRPEAERDAVIRNAAPGAQYYPCGLIANSFFTDEFTDLTCAAPLDPAAPAGACTPASTYAFSTDDITWASAKDQFRPPGRWASESDATIRTNLIPPPMWRAAWPERYGDGYNASTLTMMIGDPRFQNWMRPEGQPTFRKLWGKNASGALAAGTYQMVVTSRYDVARFNGTKSIVFGETTWYGQRNYTLSILYLIGAAAALLLALMMGIHMFCSKRKIGDPRFLSWNRQ</sequence>
<dbReference type="PANTHER" id="PTHR10926:SF0">
    <property type="entry name" value="CDC50, ISOFORM A"/>
    <property type="match status" value="1"/>
</dbReference>
<feature type="region of interest" description="Disordered" evidence="7">
    <location>
        <begin position="1"/>
        <end position="40"/>
    </location>
</feature>
<dbReference type="OrthoDB" id="340608at2759"/>
<feature type="transmembrane region" description="Helical" evidence="8">
    <location>
        <begin position="403"/>
        <end position="425"/>
    </location>
</feature>
<dbReference type="GO" id="GO:0005783">
    <property type="term" value="C:endoplasmic reticulum"/>
    <property type="evidence" value="ECO:0007669"/>
    <property type="project" value="TreeGrafter"/>
</dbReference>
<evidence type="ECO:0008006" key="11">
    <source>
        <dbReference type="Google" id="ProtNLM"/>
    </source>
</evidence>
<evidence type="ECO:0000256" key="7">
    <source>
        <dbReference type="SAM" id="MobiDB-lite"/>
    </source>
</evidence>
<organism evidence="9 10">
    <name type="scientific">Caulochytrium protostelioides</name>
    <dbReference type="NCBI Taxonomy" id="1555241"/>
    <lineage>
        <taxon>Eukaryota</taxon>
        <taxon>Fungi</taxon>
        <taxon>Fungi incertae sedis</taxon>
        <taxon>Chytridiomycota</taxon>
        <taxon>Chytridiomycota incertae sedis</taxon>
        <taxon>Chytridiomycetes</taxon>
        <taxon>Caulochytriales</taxon>
        <taxon>Caulochytriaceae</taxon>
        <taxon>Caulochytrium</taxon>
    </lineage>
</organism>
<comment type="similarity">
    <text evidence="2 6">Belongs to the CDC50/LEM3 family.</text>
</comment>
<dbReference type="InterPro" id="IPR005045">
    <property type="entry name" value="CDC50/LEM3_fam"/>
</dbReference>
<dbReference type="GO" id="GO:0045332">
    <property type="term" value="P:phospholipid translocation"/>
    <property type="evidence" value="ECO:0007669"/>
    <property type="project" value="UniProtKB-UniRule"/>
</dbReference>
<evidence type="ECO:0000256" key="6">
    <source>
        <dbReference type="PIRNR" id="PIRNR015840"/>
    </source>
</evidence>
<gene>
    <name evidence="9" type="ORF">CXG81DRAFT_10226</name>
</gene>